<name>A0A1B1Y348_9FLAO</name>
<keyword evidence="3" id="KW-1185">Reference proteome</keyword>
<feature type="signal peptide" evidence="1">
    <location>
        <begin position="1"/>
        <end position="19"/>
    </location>
</feature>
<accession>A0A1B1Y348</accession>
<dbReference type="EMBL" id="CP014224">
    <property type="protein sequence ID" value="ANW95205.1"/>
    <property type="molecule type" value="Genomic_DNA"/>
</dbReference>
<dbReference type="OrthoDB" id="1442398at2"/>
<evidence type="ECO:0008006" key="4">
    <source>
        <dbReference type="Google" id="ProtNLM"/>
    </source>
</evidence>
<evidence type="ECO:0000313" key="3">
    <source>
        <dbReference type="Proteomes" id="UP000092967"/>
    </source>
</evidence>
<feature type="chain" id="PRO_5008532522" description="Lipid/polyisoprenoid-binding YceI-like domain-containing protein" evidence="1">
    <location>
        <begin position="20"/>
        <end position="204"/>
    </location>
</feature>
<organism evidence="2 3">
    <name type="scientific">Wenyingzhuangia fucanilytica</name>
    <dbReference type="NCBI Taxonomy" id="1790137"/>
    <lineage>
        <taxon>Bacteria</taxon>
        <taxon>Pseudomonadati</taxon>
        <taxon>Bacteroidota</taxon>
        <taxon>Flavobacteriia</taxon>
        <taxon>Flavobacteriales</taxon>
        <taxon>Flavobacteriaceae</taxon>
        <taxon>Wenyingzhuangia</taxon>
    </lineage>
</organism>
<dbReference type="KEGG" id="wfu:AXE80_02410"/>
<dbReference type="RefSeq" id="WP_068824310.1">
    <property type="nucleotide sequence ID" value="NZ_CP014224.1"/>
</dbReference>
<dbReference type="STRING" id="1790137.AXE80_02410"/>
<evidence type="ECO:0000313" key="2">
    <source>
        <dbReference type="EMBL" id="ANW95205.1"/>
    </source>
</evidence>
<keyword evidence="1" id="KW-0732">Signal</keyword>
<dbReference type="Proteomes" id="UP000092967">
    <property type="component" value="Chromosome"/>
</dbReference>
<evidence type="ECO:0000256" key="1">
    <source>
        <dbReference type="SAM" id="SignalP"/>
    </source>
</evidence>
<sequence>MLKTQLFFFLVLGSIISFAQVHCGRVELVDKEPTNQFFTFDTFSKYNAGITFNNVARLKVIVENKVLLPDPLCQWFLNIQVDNNSAAGTPINQWEELTKYGAGNATNPLINILEIRVRNACETSPINNAFVSFTDRTDVIEIISELLPKTTETAGCDSNANFPGDYMTNYNEFNFIVDFRIKPGFSANPGMFQLNFTFHLQEKI</sequence>
<protein>
    <recommendedName>
        <fullName evidence="4">Lipid/polyisoprenoid-binding YceI-like domain-containing protein</fullName>
    </recommendedName>
</protein>
<reference evidence="2 3" key="1">
    <citation type="submission" date="2016-02" db="EMBL/GenBank/DDBJ databases">
        <authorList>
            <person name="Wen L."/>
            <person name="He K."/>
            <person name="Yang H."/>
        </authorList>
    </citation>
    <scope>NUCLEOTIDE SEQUENCE [LARGE SCALE GENOMIC DNA]</scope>
    <source>
        <strain evidence="2 3">CZ1127</strain>
    </source>
</reference>
<gene>
    <name evidence="2" type="ORF">AXE80_02410</name>
</gene>
<proteinExistence type="predicted"/>
<dbReference type="AlphaFoldDB" id="A0A1B1Y348"/>